<dbReference type="InterPro" id="IPR024344">
    <property type="entry name" value="MDMPI_metal-binding"/>
</dbReference>
<dbReference type="GO" id="GO:0016853">
    <property type="term" value="F:isomerase activity"/>
    <property type="evidence" value="ECO:0007669"/>
    <property type="project" value="UniProtKB-KW"/>
</dbReference>
<sequence>MSNRIARADIWAMVRAERAALAEELAGLDEQQWDRPTLCGEWTVEEVVAHLTATATIGRFRWLRSVLGARFDFDEHNNRRLAEHRGATPAETLARFRAVATSTVAPSGHTAAWLGEVVVHAQDIRRPLGLSGTPSVDAATVVARFYAGRNFTVSSRSRIEGLRLEATDGPFTAGTGSPVAGSTIALTMAMAGRITYCDDLSGSGAAVLRDRLSTATDHTIA</sequence>
<reference evidence="2 3" key="1">
    <citation type="submission" date="2018-02" db="EMBL/GenBank/DDBJ databases">
        <title>8 Nocardia nova and 1 Nocardia cyriacigeorgica strain used for evolution to TMP-SMX.</title>
        <authorList>
            <person name="Mehta H."/>
            <person name="Weng J."/>
            <person name="Shamoo Y."/>
        </authorList>
    </citation>
    <scope>NUCLEOTIDE SEQUENCE [LARGE SCALE GENOMIC DNA]</scope>
    <source>
        <strain evidence="2 3">BAA2227</strain>
    </source>
</reference>
<dbReference type="RefSeq" id="WP_064908680.1">
    <property type="nucleotide sequence ID" value="NZ_PSZD01000026.1"/>
</dbReference>
<keyword evidence="3" id="KW-1185">Reference proteome</keyword>
<name>A0A2S5ZY62_9NOCA</name>
<dbReference type="AlphaFoldDB" id="A0A2S5ZY62"/>
<dbReference type="InterPro" id="IPR034660">
    <property type="entry name" value="DinB/YfiT-like"/>
</dbReference>
<gene>
    <name evidence="2" type="ORF">C5F51_29755</name>
</gene>
<feature type="domain" description="Mycothiol-dependent maleylpyruvate isomerase metal-binding" evidence="1">
    <location>
        <begin position="14"/>
        <end position="105"/>
    </location>
</feature>
<dbReference type="SUPFAM" id="SSF109854">
    <property type="entry name" value="DinB/YfiT-like putative metalloenzymes"/>
    <property type="match status" value="1"/>
</dbReference>
<dbReference type="Gene3D" id="1.20.120.450">
    <property type="entry name" value="dinb family like domain"/>
    <property type="match status" value="1"/>
</dbReference>
<protein>
    <submittedName>
        <fullName evidence="2">Maleylpyruvate isomerase family mycothiol-dependent enzyme</fullName>
    </submittedName>
</protein>
<dbReference type="Proteomes" id="UP000238356">
    <property type="component" value="Unassembled WGS sequence"/>
</dbReference>
<dbReference type="NCBIfam" id="TIGR03083">
    <property type="entry name" value="maleylpyruvate isomerase family mycothiol-dependent enzyme"/>
    <property type="match status" value="1"/>
</dbReference>
<accession>A0A2S5ZY62</accession>
<keyword evidence="2" id="KW-0670">Pyruvate</keyword>
<dbReference type="GO" id="GO:0046872">
    <property type="term" value="F:metal ion binding"/>
    <property type="evidence" value="ECO:0007669"/>
    <property type="project" value="InterPro"/>
</dbReference>
<dbReference type="Pfam" id="PF11716">
    <property type="entry name" value="MDMPI_N"/>
    <property type="match status" value="1"/>
</dbReference>
<organism evidence="2 3">
    <name type="scientific">Nocardia nova</name>
    <dbReference type="NCBI Taxonomy" id="37330"/>
    <lineage>
        <taxon>Bacteria</taxon>
        <taxon>Bacillati</taxon>
        <taxon>Actinomycetota</taxon>
        <taxon>Actinomycetes</taxon>
        <taxon>Mycobacteriales</taxon>
        <taxon>Nocardiaceae</taxon>
        <taxon>Nocardia</taxon>
    </lineage>
</organism>
<dbReference type="EMBL" id="PSZD01000026">
    <property type="protein sequence ID" value="PPJ23041.1"/>
    <property type="molecule type" value="Genomic_DNA"/>
</dbReference>
<evidence type="ECO:0000259" key="1">
    <source>
        <dbReference type="Pfam" id="PF11716"/>
    </source>
</evidence>
<comment type="caution">
    <text evidence="2">The sequence shown here is derived from an EMBL/GenBank/DDBJ whole genome shotgun (WGS) entry which is preliminary data.</text>
</comment>
<proteinExistence type="predicted"/>
<dbReference type="InterPro" id="IPR017517">
    <property type="entry name" value="Maleyloyr_isom"/>
</dbReference>
<evidence type="ECO:0000313" key="2">
    <source>
        <dbReference type="EMBL" id="PPJ23041.1"/>
    </source>
</evidence>
<keyword evidence="2" id="KW-0413">Isomerase</keyword>
<evidence type="ECO:0000313" key="3">
    <source>
        <dbReference type="Proteomes" id="UP000238356"/>
    </source>
</evidence>